<dbReference type="GO" id="GO:0010181">
    <property type="term" value="F:FMN binding"/>
    <property type="evidence" value="ECO:0007669"/>
    <property type="project" value="InterPro"/>
</dbReference>
<evidence type="ECO:0000313" key="2">
    <source>
        <dbReference type="EMBL" id="KPI34673.1"/>
    </source>
</evidence>
<dbReference type="PANTHER" id="PTHR22893">
    <property type="entry name" value="NADH OXIDOREDUCTASE-RELATED"/>
    <property type="match status" value="1"/>
</dbReference>
<proteinExistence type="predicted"/>
<gene>
    <name evidence="2" type="ORF">AB675_70</name>
</gene>
<evidence type="ECO:0000259" key="1">
    <source>
        <dbReference type="Pfam" id="PF00724"/>
    </source>
</evidence>
<dbReference type="VEuPathDB" id="FungiDB:AB675_70"/>
<dbReference type="RefSeq" id="XP_017994636.1">
    <property type="nucleotide sequence ID" value="XM_018147442.1"/>
</dbReference>
<reference evidence="2 3" key="1">
    <citation type="submission" date="2015-06" db="EMBL/GenBank/DDBJ databases">
        <title>Draft genome of the ant-associated black yeast Phialophora attae CBS 131958.</title>
        <authorList>
            <person name="Moreno L.F."/>
            <person name="Stielow B.J."/>
            <person name="de Hoog S."/>
            <person name="Vicente V.A."/>
            <person name="Weiss V.A."/>
            <person name="de Vries M."/>
            <person name="Cruz L.M."/>
            <person name="Souza E.M."/>
        </authorList>
    </citation>
    <scope>NUCLEOTIDE SEQUENCE [LARGE SCALE GENOMIC DNA]</scope>
    <source>
        <strain evidence="2 3">CBS 131958</strain>
    </source>
</reference>
<dbReference type="OrthoDB" id="276546at2759"/>
<dbReference type="SUPFAM" id="SSF51395">
    <property type="entry name" value="FMN-linked oxidoreductases"/>
    <property type="match status" value="1"/>
</dbReference>
<dbReference type="GeneID" id="28739212"/>
<dbReference type="InterPro" id="IPR001155">
    <property type="entry name" value="OxRdtase_FMN_N"/>
</dbReference>
<dbReference type="AlphaFoldDB" id="A0A0N1NVQ4"/>
<dbReference type="InterPro" id="IPR045247">
    <property type="entry name" value="Oye-like"/>
</dbReference>
<dbReference type="Proteomes" id="UP000038010">
    <property type="component" value="Unassembled WGS sequence"/>
</dbReference>
<evidence type="ECO:0000313" key="3">
    <source>
        <dbReference type="Proteomes" id="UP000038010"/>
    </source>
</evidence>
<dbReference type="EMBL" id="LFJN01000053">
    <property type="protein sequence ID" value="KPI34673.1"/>
    <property type="molecule type" value="Genomic_DNA"/>
</dbReference>
<sequence>MSALLQPLTMPSGIRLPNRLAMASMTRNRCVDNHKPGPATVQYYCDRARNGPGIIISEGLLVDWAGVDYPHAPFLVADEQAAAWKKVVDGVHREGRLMYWQAWHAGVFAPSFPGDDKLRSVWAREWILLIFGTYADS</sequence>
<feature type="domain" description="NADH:flavin oxidoreductase/NADH oxidase N-terminal" evidence="1">
    <location>
        <begin position="4"/>
        <end position="110"/>
    </location>
</feature>
<organism evidence="2 3">
    <name type="scientific">Cyphellophora attinorum</name>
    <dbReference type="NCBI Taxonomy" id="1664694"/>
    <lineage>
        <taxon>Eukaryota</taxon>
        <taxon>Fungi</taxon>
        <taxon>Dikarya</taxon>
        <taxon>Ascomycota</taxon>
        <taxon>Pezizomycotina</taxon>
        <taxon>Eurotiomycetes</taxon>
        <taxon>Chaetothyriomycetidae</taxon>
        <taxon>Chaetothyriales</taxon>
        <taxon>Cyphellophoraceae</taxon>
        <taxon>Cyphellophora</taxon>
    </lineage>
</organism>
<protein>
    <submittedName>
        <fullName evidence="2">12-oxophytodienoate 7</fullName>
    </submittedName>
</protein>
<dbReference type="PANTHER" id="PTHR22893:SF91">
    <property type="entry name" value="NADPH DEHYDROGENASE 2-RELATED"/>
    <property type="match status" value="1"/>
</dbReference>
<dbReference type="Gene3D" id="3.20.20.70">
    <property type="entry name" value="Aldolase class I"/>
    <property type="match status" value="1"/>
</dbReference>
<keyword evidence="3" id="KW-1185">Reference proteome</keyword>
<dbReference type="GO" id="GO:0016491">
    <property type="term" value="F:oxidoreductase activity"/>
    <property type="evidence" value="ECO:0007669"/>
    <property type="project" value="InterPro"/>
</dbReference>
<name>A0A0N1NVQ4_9EURO</name>
<dbReference type="Pfam" id="PF00724">
    <property type="entry name" value="Oxidored_FMN"/>
    <property type="match status" value="1"/>
</dbReference>
<comment type="caution">
    <text evidence="2">The sequence shown here is derived from an EMBL/GenBank/DDBJ whole genome shotgun (WGS) entry which is preliminary data.</text>
</comment>
<dbReference type="STRING" id="1664694.A0A0N1NVQ4"/>
<dbReference type="InterPro" id="IPR013785">
    <property type="entry name" value="Aldolase_TIM"/>
</dbReference>
<accession>A0A0N1NVQ4</accession>